<dbReference type="AlphaFoldDB" id="A0A1D1VNW5"/>
<name>A0A1D1VNW5_RAMVA</name>
<dbReference type="EMBL" id="BDGG01000007">
    <property type="protein sequence ID" value="GAV01853.1"/>
    <property type="molecule type" value="Genomic_DNA"/>
</dbReference>
<reference evidence="1 2" key="1">
    <citation type="journal article" date="2016" name="Nat. Commun.">
        <title>Extremotolerant tardigrade genome and improved radiotolerance of human cultured cells by tardigrade-unique protein.</title>
        <authorList>
            <person name="Hashimoto T."/>
            <person name="Horikawa D.D."/>
            <person name="Saito Y."/>
            <person name="Kuwahara H."/>
            <person name="Kozuka-Hata H."/>
            <person name="Shin-I T."/>
            <person name="Minakuchi Y."/>
            <person name="Ohishi K."/>
            <person name="Motoyama A."/>
            <person name="Aizu T."/>
            <person name="Enomoto A."/>
            <person name="Kondo K."/>
            <person name="Tanaka S."/>
            <person name="Hara Y."/>
            <person name="Koshikawa S."/>
            <person name="Sagara H."/>
            <person name="Miura T."/>
            <person name="Yokobori S."/>
            <person name="Miyagawa K."/>
            <person name="Suzuki Y."/>
            <person name="Kubo T."/>
            <person name="Oyama M."/>
            <person name="Kohara Y."/>
            <person name="Fujiyama A."/>
            <person name="Arakawa K."/>
            <person name="Katayama T."/>
            <person name="Toyoda A."/>
            <person name="Kunieda T."/>
        </authorList>
    </citation>
    <scope>NUCLEOTIDE SEQUENCE [LARGE SCALE GENOMIC DNA]</scope>
    <source>
        <strain evidence="1 2">YOKOZUNA-1</strain>
    </source>
</reference>
<protein>
    <submittedName>
        <fullName evidence="1">Uncharacterized protein</fullName>
    </submittedName>
</protein>
<dbReference type="Proteomes" id="UP000186922">
    <property type="component" value="Unassembled WGS sequence"/>
</dbReference>
<proteinExistence type="predicted"/>
<accession>A0A1D1VNW5</accession>
<comment type="caution">
    <text evidence="1">The sequence shown here is derived from an EMBL/GenBank/DDBJ whole genome shotgun (WGS) entry which is preliminary data.</text>
</comment>
<keyword evidence="2" id="KW-1185">Reference proteome</keyword>
<organism evidence="1 2">
    <name type="scientific">Ramazzottius varieornatus</name>
    <name type="common">Water bear</name>
    <name type="synonym">Tardigrade</name>
    <dbReference type="NCBI Taxonomy" id="947166"/>
    <lineage>
        <taxon>Eukaryota</taxon>
        <taxon>Metazoa</taxon>
        <taxon>Ecdysozoa</taxon>
        <taxon>Tardigrada</taxon>
        <taxon>Eutardigrada</taxon>
        <taxon>Parachela</taxon>
        <taxon>Hypsibioidea</taxon>
        <taxon>Ramazzottiidae</taxon>
        <taxon>Ramazzottius</taxon>
    </lineage>
</organism>
<evidence type="ECO:0000313" key="2">
    <source>
        <dbReference type="Proteomes" id="UP000186922"/>
    </source>
</evidence>
<evidence type="ECO:0000313" key="1">
    <source>
        <dbReference type="EMBL" id="GAV01853.1"/>
    </source>
</evidence>
<sequence length="114" mass="12740">MSRFLFAIQPHSITSGNNIQSLSDLPCYFHHYSQRRSGGTYAFGANGRACGRDVVSRLAVCSLSRHWTTEIRHKFLCLPAFHSGNLSGNGNIRVDLVGPIFILTRSRRLCSELD</sequence>
<gene>
    <name evidence="1" type="primary">RvY_12497-1</name>
    <name evidence="1" type="synonym">RvY_12497.1</name>
    <name evidence="1" type="ORF">RvY_12497</name>
</gene>